<proteinExistence type="predicted"/>
<dbReference type="InterPro" id="IPR038555">
    <property type="entry name" value="Zincin_1_sf"/>
</dbReference>
<dbReference type="GO" id="GO:0008233">
    <property type="term" value="F:peptidase activity"/>
    <property type="evidence" value="ECO:0007669"/>
    <property type="project" value="UniProtKB-KW"/>
</dbReference>
<evidence type="ECO:0000313" key="1">
    <source>
        <dbReference type="EMBL" id="TQL58267.1"/>
    </source>
</evidence>
<organism evidence="1 2">
    <name type="scientific">Propioniferax innocua</name>
    <dbReference type="NCBI Taxonomy" id="1753"/>
    <lineage>
        <taxon>Bacteria</taxon>
        <taxon>Bacillati</taxon>
        <taxon>Actinomycetota</taxon>
        <taxon>Actinomycetes</taxon>
        <taxon>Propionibacteriales</taxon>
        <taxon>Propionibacteriaceae</taxon>
        <taxon>Propioniferax</taxon>
    </lineage>
</organism>
<dbReference type="InterPro" id="IPR010428">
    <property type="entry name" value="Zincin_1"/>
</dbReference>
<gene>
    <name evidence="1" type="ORF">FB460_2124</name>
</gene>
<dbReference type="SUPFAM" id="SSF55486">
    <property type="entry name" value="Metalloproteases ('zincins'), catalytic domain"/>
    <property type="match status" value="1"/>
</dbReference>
<comment type="caution">
    <text evidence="1">The sequence shown here is derived from an EMBL/GenBank/DDBJ whole genome shotgun (WGS) entry which is preliminary data.</text>
</comment>
<reference evidence="1 2" key="1">
    <citation type="submission" date="2019-06" db="EMBL/GenBank/DDBJ databases">
        <title>Sequencing the genomes of 1000 actinobacteria strains.</title>
        <authorList>
            <person name="Klenk H.-P."/>
        </authorList>
    </citation>
    <scope>NUCLEOTIDE SEQUENCE [LARGE SCALE GENOMIC DNA]</scope>
    <source>
        <strain evidence="1 2">DSM 8251</strain>
    </source>
</reference>
<dbReference type="RefSeq" id="WP_142094074.1">
    <property type="nucleotide sequence ID" value="NZ_BAAAMD010000002.1"/>
</dbReference>
<keyword evidence="1" id="KW-0378">Hydrolase</keyword>
<dbReference type="Pfam" id="PF06262">
    <property type="entry name" value="Zincin_1"/>
    <property type="match status" value="1"/>
</dbReference>
<sequence length="117" mass="13444">MPVQMSEEDFEEAVNDALDELPERLLEHVENCLLFIEPEAPEGMPPLLGLYEGIPLTERDTHYVGVLPDRIYIFRNPILRMCSTRAEAVEQIRITVIHEIAHHFGIDDARLHELGWG</sequence>
<dbReference type="GO" id="GO:0006508">
    <property type="term" value="P:proteolysis"/>
    <property type="evidence" value="ECO:0007669"/>
    <property type="project" value="UniProtKB-KW"/>
</dbReference>
<dbReference type="Proteomes" id="UP000316196">
    <property type="component" value="Unassembled WGS sequence"/>
</dbReference>
<protein>
    <submittedName>
        <fullName evidence="1">Putative Zn-dependent protease with MMP-like domain</fullName>
    </submittedName>
</protein>
<keyword evidence="2" id="KW-1185">Reference proteome</keyword>
<dbReference type="EMBL" id="VFOR01000002">
    <property type="protein sequence ID" value="TQL58267.1"/>
    <property type="molecule type" value="Genomic_DNA"/>
</dbReference>
<evidence type="ECO:0000313" key="2">
    <source>
        <dbReference type="Proteomes" id="UP000316196"/>
    </source>
</evidence>
<dbReference type="OrthoDB" id="9806895at2"/>
<dbReference type="AlphaFoldDB" id="A0A542ZD77"/>
<dbReference type="Gene3D" id="3.30.2010.20">
    <property type="match status" value="1"/>
</dbReference>
<keyword evidence="1" id="KW-0645">Protease</keyword>
<dbReference type="CDD" id="cd12952">
    <property type="entry name" value="MMP_ACEL2062"/>
    <property type="match status" value="1"/>
</dbReference>
<name>A0A542ZD77_9ACTN</name>
<accession>A0A542ZD77</accession>